<evidence type="ECO:0000256" key="3">
    <source>
        <dbReference type="ARBA" id="ARBA00022475"/>
    </source>
</evidence>
<keyword evidence="8 14" id="KW-0406">Ion transport</keyword>
<feature type="transmembrane region" description="Helical" evidence="14">
    <location>
        <begin position="34"/>
        <end position="54"/>
    </location>
</feature>
<feature type="binding site" evidence="14">
    <location>
        <position position="70"/>
    </location>
    <ligand>
        <name>Na(+)</name>
        <dbReference type="ChEBI" id="CHEBI:29101"/>
        <note>structural</note>
    </ligand>
</feature>
<evidence type="ECO:0000313" key="15">
    <source>
        <dbReference type="EMBL" id="TLS37087.1"/>
    </source>
</evidence>
<dbReference type="GO" id="GO:0046872">
    <property type="term" value="F:metal ion binding"/>
    <property type="evidence" value="ECO:0007669"/>
    <property type="project" value="UniProtKB-KW"/>
</dbReference>
<proteinExistence type="inferred from homology"/>
<comment type="caution">
    <text evidence="15">The sequence shown here is derived from an EMBL/GenBank/DDBJ whole genome shotgun (WGS) entry which is preliminary data.</text>
</comment>
<keyword evidence="9 14" id="KW-0472">Membrane</keyword>
<evidence type="ECO:0000256" key="6">
    <source>
        <dbReference type="ARBA" id="ARBA00022989"/>
    </source>
</evidence>
<dbReference type="InterPro" id="IPR003691">
    <property type="entry name" value="FluC"/>
</dbReference>
<comment type="similarity">
    <text evidence="11 14">Belongs to the fluoride channel Fluc/FEX (TC 1.A.43) family.</text>
</comment>
<dbReference type="PANTHER" id="PTHR28259:SF16">
    <property type="entry name" value="FLUORIDE-SPECIFIC ION CHANNEL FLUC 2"/>
    <property type="match status" value="1"/>
</dbReference>
<evidence type="ECO:0000256" key="5">
    <source>
        <dbReference type="ARBA" id="ARBA00022723"/>
    </source>
</evidence>
<dbReference type="GO" id="GO:0140114">
    <property type="term" value="P:cellular detoxification of fluoride"/>
    <property type="evidence" value="ECO:0007669"/>
    <property type="project" value="UniProtKB-UniRule"/>
</dbReference>
<dbReference type="HAMAP" id="MF_00454">
    <property type="entry name" value="FluC"/>
    <property type="match status" value="1"/>
</dbReference>
<comment type="activity regulation">
    <text evidence="14">Na(+) is not transported, but it plays an essential structural role and its presence is essential for fluoride channel function.</text>
</comment>
<evidence type="ECO:0000256" key="4">
    <source>
        <dbReference type="ARBA" id="ARBA00022692"/>
    </source>
</evidence>
<keyword evidence="5 14" id="KW-0479">Metal-binding</keyword>
<keyword evidence="4 14" id="KW-0812">Transmembrane</keyword>
<dbReference type="RefSeq" id="WP_138126427.1">
    <property type="nucleotide sequence ID" value="NZ_SWLG01000007.1"/>
</dbReference>
<feature type="transmembrane region" description="Helical" evidence="14">
    <location>
        <begin position="6"/>
        <end position="22"/>
    </location>
</feature>
<name>A0A5R9F0L5_9BACL</name>
<dbReference type="OrthoDB" id="9815830at2"/>
<gene>
    <name evidence="14" type="primary">fluC</name>
    <name evidence="14" type="synonym">crcB</name>
    <name evidence="15" type="ORF">FCL54_11195</name>
</gene>
<evidence type="ECO:0000256" key="12">
    <source>
        <dbReference type="ARBA" id="ARBA00035585"/>
    </source>
</evidence>
<keyword evidence="10 14" id="KW-0407">Ion channel</keyword>
<feature type="binding site" evidence="14">
    <location>
        <position position="73"/>
    </location>
    <ligand>
        <name>Na(+)</name>
        <dbReference type="ChEBI" id="CHEBI:29101"/>
        <note>structural</note>
    </ligand>
</feature>
<dbReference type="Proteomes" id="UP000308230">
    <property type="component" value="Unassembled WGS sequence"/>
</dbReference>
<reference evidence="15 16" key="1">
    <citation type="submission" date="2019-04" db="EMBL/GenBank/DDBJ databases">
        <title>Bacillus caeni sp. nov., a bacterium isolated from mangrove sediment.</title>
        <authorList>
            <person name="Huang H."/>
            <person name="Mo K."/>
            <person name="Hu Y."/>
        </authorList>
    </citation>
    <scope>NUCLEOTIDE SEQUENCE [LARGE SCALE GENOMIC DNA]</scope>
    <source>
        <strain evidence="15 16">HB172195</strain>
    </source>
</reference>
<comment type="subcellular location">
    <subcellularLocation>
        <location evidence="1 14">Cell membrane</location>
        <topology evidence="1 14">Multi-pass membrane protein</topology>
    </subcellularLocation>
</comment>
<keyword evidence="3 14" id="KW-1003">Cell membrane</keyword>
<protein>
    <recommendedName>
        <fullName evidence="14">Fluoride-specific ion channel FluC</fullName>
    </recommendedName>
</protein>
<keyword evidence="6 14" id="KW-1133">Transmembrane helix</keyword>
<feature type="transmembrane region" description="Helical" evidence="14">
    <location>
        <begin position="60"/>
        <end position="82"/>
    </location>
</feature>
<dbReference type="PANTHER" id="PTHR28259">
    <property type="entry name" value="FLUORIDE EXPORT PROTEIN 1-RELATED"/>
    <property type="match status" value="1"/>
</dbReference>
<dbReference type="GO" id="GO:0062054">
    <property type="term" value="F:fluoride channel activity"/>
    <property type="evidence" value="ECO:0007669"/>
    <property type="project" value="UniProtKB-UniRule"/>
</dbReference>
<evidence type="ECO:0000256" key="2">
    <source>
        <dbReference type="ARBA" id="ARBA00022448"/>
    </source>
</evidence>
<evidence type="ECO:0000256" key="8">
    <source>
        <dbReference type="ARBA" id="ARBA00023065"/>
    </source>
</evidence>
<evidence type="ECO:0000256" key="14">
    <source>
        <dbReference type="HAMAP-Rule" id="MF_00454"/>
    </source>
</evidence>
<evidence type="ECO:0000256" key="13">
    <source>
        <dbReference type="ARBA" id="ARBA00049940"/>
    </source>
</evidence>
<comment type="function">
    <text evidence="13 14">Fluoride-specific ion channel. Important for reducing fluoride concentration in the cell, thus reducing its toxicity.</text>
</comment>
<evidence type="ECO:0000256" key="10">
    <source>
        <dbReference type="ARBA" id="ARBA00023303"/>
    </source>
</evidence>
<keyword evidence="2 14" id="KW-0813">Transport</keyword>
<dbReference type="EMBL" id="SWLG01000007">
    <property type="protein sequence ID" value="TLS37087.1"/>
    <property type="molecule type" value="Genomic_DNA"/>
</dbReference>
<evidence type="ECO:0000313" key="16">
    <source>
        <dbReference type="Proteomes" id="UP000308230"/>
    </source>
</evidence>
<evidence type="ECO:0000256" key="9">
    <source>
        <dbReference type="ARBA" id="ARBA00023136"/>
    </source>
</evidence>
<keyword evidence="16" id="KW-1185">Reference proteome</keyword>
<sequence length="120" mass="13038">MFIHLVLVGIGGFAGAISRFALSKSLNKASYSLPIGTLIVNLLGSFLLGIITGAKSDEMIALLFGTGFMGAFTTFSTLKLEMIQIHLKKYRRDFILYTTVTYAGGISLAFLGYEIGNRFL</sequence>
<feature type="transmembrane region" description="Helical" evidence="14">
    <location>
        <begin position="94"/>
        <end position="113"/>
    </location>
</feature>
<dbReference type="Pfam" id="PF02537">
    <property type="entry name" value="CRCB"/>
    <property type="match status" value="1"/>
</dbReference>
<dbReference type="GO" id="GO:0005886">
    <property type="term" value="C:plasma membrane"/>
    <property type="evidence" value="ECO:0007669"/>
    <property type="project" value="UniProtKB-SubCell"/>
</dbReference>
<accession>A0A5R9F0L5</accession>
<evidence type="ECO:0000256" key="1">
    <source>
        <dbReference type="ARBA" id="ARBA00004651"/>
    </source>
</evidence>
<evidence type="ECO:0000256" key="11">
    <source>
        <dbReference type="ARBA" id="ARBA00035120"/>
    </source>
</evidence>
<evidence type="ECO:0000256" key="7">
    <source>
        <dbReference type="ARBA" id="ARBA00023053"/>
    </source>
</evidence>
<organism evidence="15 16">
    <name type="scientific">Exobacillus caeni</name>
    <dbReference type="NCBI Taxonomy" id="2574798"/>
    <lineage>
        <taxon>Bacteria</taxon>
        <taxon>Bacillati</taxon>
        <taxon>Bacillota</taxon>
        <taxon>Bacilli</taxon>
        <taxon>Bacillales</taxon>
        <taxon>Guptibacillaceae</taxon>
        <taxon>Exobacillus</taxon>
    </lineage>
</organism>
<dbReference type="AlphaFoldDB" id="A0A5R9F0L5"/>
<keyword evidence="7 14" id="KW-0915">Sodium</keyword>
<comment type="catalytic activity">
    <reaction evidence="12">
        <text>fluoride(in) = fluoride(out)</text>
        <dbReference type="Rhea" id="RHEA:76159"/>
        <dbReference type="ChEBI" id="CHEBI:17051"/>
    </reaction>
    <physiologicalReaction direction="left-to-right" evidence="12">
        <dbReference type="Rhea" id="RHEA:76160"/>
    </physiologicalReaction>
</comment>